<protein>
    <recommendedName>
        <fullName evidence="4">Ulp1 protease-like</fullName>
    </recommendedName>
</protein>
<sequence>MRTNKACECSRRTSKACEFSLVHVPTPPSLTHFYLDKGTPMGINTSSPRRTGGHTPTTRQSTPNTINIEAYIRQDKPPDIDIRDTPGSTLSGTFRGRPQGSSTVSNFVGCELEEEGYPVVDYESDRQTAISTTVR</sequence>
<evidence type="ECO:0000313" key="2">
    <source>
        <dbReference type="EMBL" id="BAD10562.1"/>
    </source>
</evidence>
<dbReference type="Proteomes" id="UP000000763">
    <property type="component" value="Chromosome 8"/>
</dbReference>
<evidence type="ECO:0008006" key="4">
    <source>
        <dbReference type="Google" id="ProtNLM"/>
    </source>
</evidence>
<feature type="compositionally biased region" description="Low complexity" evidence="1">
    <location>
        <begin position="48"/>
        <end position="59"/>
    </location>
</feature>
<evidence type="ECO:0000313" key="3">
    <source>
        <dbReference type="Proteomes" id="UP000000763"/>
    </source>
</evidence>
<dbReference type="EMBL" id="AP005657">
    <property type="protein sequence ID" value="BAD10562.1"/>
    <property type="molecule type" value="Genomic_DNA"/>
</dbReference>
<accession>Q6YXT0</accession>
<name>Q6YXT0_ORYSJ</name>
<dbReference type="AlphaFoldDB" id="Q6YXT0"/>
<gene>
    <name evidence="2" type="primary">P0427G12.28</name>
</gene>
<proteinExistence type="predicted"/>
<organism evidence="2 3">
    <name type="scientific">Oryza sativa subsp. japonica</name>
    <name type="common">Rice</name>
    <dbReference type="NCBI Taxonomy" id="39947"/>
    <lineage>
        <taxon>Eukaryota</taxon>
        <taxon>Viridiplantae</taxon>
        <taxon>Streptophyta</taxon>
        <taxon>Embryophyta</taxon>
        <taxon>Tracheophyta</taxon>
        <taxon>Spermatophyta</taxon>
        <taxon>Magnoliopsida</taxon>
        <taxon>Liliopsida</taxon>
        <taxon>Poales</taxon>
        <taxon>Poaceae</taxon>
        <taxon>BOP clade</taxon>
        <taxon>Oryzoideae</taxon>
        <taxon>Oryzeae</taxon>
        <taxon>Oryzinae</taxon>
        <taxon>Oryza</taxon>
        <taxon>Oryza sativa</taxon>
    </lineage>
</organism>
<reference evidence="3" key="1">
    <citation type="journal article" date="2005" name="Nature">
        <title>The map-based sequence of the rice genome.</title>
        <authorList>
            <consortium name="International rice genome sequencing project (IRGSP)"/>
            <person name="Matsumoto T."/>
            <person name="Wu J."/>
            <person name="Kanamori H."/>
            <person name="Katayose Y."/>
            <person name="Fujisawa M."/>
            <person name="Namiki N."/>
            <person name="Mizuno H."/>
            <person name="Yamamoto K."/>
            <person name="Antonio B.A."/>
            <person name="Baba T."/>
            <person name="Sakata K."/>
            <person name="Nagamura Y."/>
            <person name="Aoki H."/>
            <person name="Arikawa K."/>
            <person name="Arita K."/>
            <person name="Bito T."/>
            <person name="Chiden Y."/>
            <person name="Fujitsuka N."/>
            <person name="Fukunaka R."/>
            <person name="Hamada M."/>
            <person name="Harada C."/>
            <person name="Hayashi A."/>
            <person name="Hijishita S."/>
            <person name="Honda M."/>
            <person name="Hosokawa S."/>
            <person name="Ichikawa Y."/>
            <person name="Idonuma A."/>
            <person name="Iijima M."/>
            <person name="Ikeda M."/>
            <person name="Ikeno M."/>
            <person name="Ito K."/>
            <person name="Ito S."/>
            <person name="Ito T."/>
            <person name="Ito Y."/>
            <person name="Ito Y."/>
            <person name="Iwabuchi A."/>
            <person name="Kamiya K."/>
            <person name="Karasawa W."/>
            <person name="Kurita K."/>
            <person name="Katagiri S."/>
            <person name="Kikuta A."/>
            <person name="Kobayashi H."/>
            <person name="Kobayashi N."/>
            <person name="Machita K."/>
            <person name="Maehara T."/>
            <person name="Masukawa M."/>
            <person name="Mizubayashi T."/>
            <person name="Mukai Y."/>
            <person name="Nagasaki H."/>
            <person name="Nagata Y."/>
            <person name="Naito S."/>
            <person name="Nakashima M."/>
            <person name="Nakama Y."/>
            <person name="Nakamichi Y."/>
            <person name="Nakamura M."/>
            <person name="Meguro A."/>
            <person name="Negishi M."/>
            <person name="Ohta I."/>
            <person name="Ohta T."/>
            <person name="Okamoto M."/>
            <person name="Ono N."/>
            <person name="Saji S."/>
            <person name="Sakaguchi M."/>
            <person name="Sakai K."/>
            <person name="Shibata M."/>
            <person name="Shimokawa T."/>
            <person name="Song J."/>
            <person name="Takazaki Y."/>
            <person name="Terasawa K."/>
            <person name="Tsugane M."/>
            <person name="Tsuji K."/>
            <person name="Ueda S."/>
            <person name="Waki K."/>
            <person name="Yamagata H."/>
            <person name="Yamamoto M."/>
            <person name="Yamamoto S."/>
            <person name="Yamane H."/>
            <person name="Yoshiki S."/>
            <person name="Yoshihara R."/>
            <person name="Yukawa K."/>
            <person name="Zhong H."/>
            <person name="Yano M."/>
            <person name="Yuan Q."/>
            <person name="Ouyang S."/>
            <person name="Liu J."/>
            <person name="Jones K.M."/>
            <person name="Gansberger K."/>
            <person name="Moffat K."/>
            <person name="Hill J."/>
            <person name="Bera J."/>
            <person name="Fadrosh D."/>
            <person name="Jin S."/>
            <person name="Johri S."/>
            <person name="Kim M."/>
            <person name="Overton L."/>
            <person name="Reardon M."/>
            <person name="Tsitrin T."/>
            <person name="Vuong H."/>
            <person name="Weaver B."/>
            <person name="Ciecko A."/>
            <person name="Tallon L."/>
            <person name="Jackson J."/>
            <person name="Pai G."/>
            <person name="Aken S.V."/>
            <person name="Utterback T."/>
            <person name="Reidmuller S."/>
            <person name="Feldblyum T."/>
            <person name="Hsiao J."/>
            <person name="Zismann V."/>
            <person name="Iobst S."/>
            <person name="de Vazeille A.R."/>
            <person name="Buell C.R."/>
            <person name="Ying K."/>
            <person name="Li Y."/>
            <person name="Lu T."/>
            <person name="Huang Y."/>
            <person name="Zhao Q."/>
            <person name="Feng Q."/>
            <person name="Zhang L."/>
            <person name="Zhu J."/>
            <person name="Weng Q."/>
            <person name="Mu J."/>
            <person name="Lu Y."/>
            <person name="Fan D."/>
            <person name="Liu Y."/>
            <person name="Guan J."/>
            <person name="Zhang Y."/>
            <person name="Yu S."/>
            <person name="Liu X."/>
            <person name="Zhang Y."/>
            <person name="Hong G."/>
            <person name="Han B."/>
            <person name="Choisne N."/>
            <person name="Demange N."/>
            <person name="Orjeda G."/>
            <person name="Samain S."/>
            <person name="Cattolico L."/>
            <person name="Pelletier E."/>
            <person name="Couloux A."/>
            <person name="Segurens B."/>
            <person name="Wincker P."/>
            <person name="D'Hont A."/>
            <person name="Scarpelli C."/>
            <person name="Weissenbach J."/>
            <person name="Salanoubat M."/>
            <person name="Quetier F."/>
            <person name="Yu Y."/>
            <person name="Kim H.R."/>
            <person name="Rambo T."/>
            <person name="Currie J."/>
            <person name="Collura K."/>
            <person name="Luo M."/>
            <person name="Yang T."/>
            <person name="Ammiraju J.S.S."/>
            <person name="Engler F."/>
            <person name="Soderlund C."/>
            <person name="Wing R.A."/>
            <person name="Palmer L.E."/>
            <person name="de la Bastide M."/>
            <person name="Spiegel L."/>
            <person name="Nascimento L."/>
            <person name="Zutavern T."/>
            <person name="O'Shaughnessy A."/>
            <person name="Dike S."/>
            <person name="Dedhia N."/>
            <person name="Preston R."/>
            <person name="Balija V."/>
            <person name="McCombie W.R."/>
            <person name="Chow T."/>
            <person name="Chen H."/>
            <person name="Chung M."/>
            <person name="Chen C."/>
            <person name="Shaw J."/>
            <person name="Wu H."/>
            <person name="Hsiao K."/>
            <person name="Chao Y."/>
            <person name="Chu M."/>
            <person name="Cheng C."/>
            <person name="Hour A."/>
            <person name="Lee P."/>
            <person name="Lin S."/>
            <person name="Lin Y."/>
            <person name="Liou J."/>
            <person name="Liu S."/>
            <person name="Hsing Y."/>
            <person name="Raghuvanshi S."/>
            <person name="Mohanty A."/>
            <person name="Bharti A.K."/>
            <person name="Gaur A."/>
            <person name="Gupta V."/>
            <person name="Kumar D."/>
            <person name="Ravi V."/>
            <person name="Vij S."/>
            <person name="Kapur A."/>
            <person name="Khurana P."/>
            <person name="Khurana P."/>
            <person name="Khurana J.P."/>
            <person name="Tyagi A.K."/>
            <person name="Gaikwad K."/>
            <person name="Singh A."/>
            <person name="Dalal V."/>
            <person name="Srivastava S."/>
            <person name="Dixit A."/>
            <person name="Pal A.K."/>
            <person name="Ghazi I.A."/>
            <person name="Yadav M."/>
            <person name="Pandit A."/>
            <person name="Bhargava A."/>
            <person name="Sureshbabu K."/>
            <person name="Batra K."/>
            <person name="Sharma T.R."/>
            <person name="Mohapatra T."/>
            <person name="Singh N.K."/>
            <person name="Messing J."/>
            <person name="Nelson A.B."/>
            <person name="Fuks G."/>
            <person name="Kavchok S."/>
            <person name="Keizer G."/>
            <person name="Linton E."/>
            <person name="Llaca V."/>
            <person name="Song R."/>
            <person name="Tanyolac B."/>
            <person name="Young S."/>
            <person name="Ho-Il K."/>
            <person name="Hahn J.H."/>
            <person name="Sangsakoo G."/>
            <person name="Vanavichit A."/>
            <person name="de Mattos Luiz.A.T."/>
            <person name="Zimmer P.D."/>
            <person name="Malone G."/>
            <person name="Dellagostin O."/>
            <person name="de Oliveira A.C."/>
            <person name="Bevan M."/>
            <person name="Bancroft I."/>
            <person name="Minx P."/>
            <person name="Cordum H."/>
            <person name="Wilson R."/>
            <person name="Cheng Z."/>
            <person name="Jin W."/>
            <person name="Jiang J."/>
            <person name="Leong S.A."/>
            <person name="Iwama H."/>
            <person name="Gojobori T."/>
            <person name="Itoh T."/>
            <person name="Niimura Y."/>
            <person name="Fujii Y."/>
            <person name="Habara T."/>
            <person name="Sakai H."/>
            <person name="Sato Y."/>
            <person name="Wilson G."/>
            <person name="Kumar K."/>
            <person name="McCouch S."/>
            <person name="Juretic N."/>
            <person name="Hoen D."/>
            <person name="Wright S."/>
            <person name="Bruskiewich R."/>
            <person name="Bureau T."/>
            <person name="Miyao A."/>
            <person name="Hirochika H."/>
            <person name="Nishikawa T."/>
            <person name="Kadowaki K."/>
            <person name="Sugiura M."/>
            <person name="Burr B."/>
            <person name="Sasaki T."/>
        </authorList>
    </citation>
    <scope>NUCLEOTIDE SEQUENCE [LARGE SCALE GENOMIC DNA]</scope>
    <source>
        <strain evidence="3">cv. Nipponbare</strain>
    </source>
</reference>
<feature type="region of interest" description="Disordered" evidence="1">
    <location>
        <begin position="75"/>
        <end position="102"/>
    </location>
</feature>
<feature type="compositionally biased region" description="Basic and acidic residues" evidence="1">
    <location>
        <begin position="75"/>
        <end position="84"/>
    </location>
</feature>
<reference evidence="3" key="2">
    <citation type="journal article" date="2008" name="Nucleic Acids Res.">
        <title>The rice annotation project database (RAP-DB): 2008 update.</title>
        <authorList>
            <consortium name="The rice annotation project (RAP)"/>
        </authorList>
    </citation>
    <scope>GENOME REANNOTATION</scope>
    <source>
        <strain evidence="3">cv. Nipponbare</strain>
    </source>
</reference>
<feature type="region of interest" description="Disordered" evidence="1">
    <location>
        <begin position="37"/>
        <end position="62"/>
    </location>
</feature>
<evidence type="ECO:0000256" key="1">
    <source>
        <dbReference type="SAM" id="MobiDB-lite"/>
    </source>
</evidence>